<evidence type="ECO:0000313" key="3">
    <source>
        <dbReference type="Proteomes" id="UP001443914"/>
    </source>
</evidence>
<reference evidence="2" key="1">
    <citation type="submission" date="2024-03" db="EMBL/GenBank/DDBJ databases">
        <title>WGS assembly of Saponaria officinalis var. Norfolk2.</title>
        <authorList>
            <person name="Jenkins J."/>
            <person name="Shu S."/>
            <person name="Grimwood J."/>
            <person name="Barry K."/>
            <person name="Goodstein D."/>
            <person name="Schmutz J."/>
            <person name="Leebens-Mack J."/>
            <person name="Osbourn A."/>
        </authorList>
    </citation>
    <scope>NUCLEOTIDE SEQUENCE [LARGE SCALE GENOMIC DNA]</scope>
    <source>
        <strain evidence="2">JIC</strain>
    </source>
</reference>
<sequence>MPPNDLCGLPLERLCCANWMCFVVDLEKIKRVEIFDVDVDDGKIKIFDVHSVCKIICRMKLLQFNSCSYLPVRLFTHVFIFMMMMLMMARSNFLSFLLRKLVLDLLRMKIFCPRMIMMAVVEMMENTIDVEVLSVVHGSISSYFI</sequence>
<dbReference type="Proteomes" id="UP001443914">
    <property type="component" value="Unassembled WGS sequence"/>
</dbReference>
<accession>A0AAW1HIE2</accession>
<evidence type="ECO:0000313" key="2">
    <source>
        <dbReference type="EMBL" id="KAK9676502.1"/>
    </source>
</evidence>
<dbReference type="EMBL" id="JBDFQZ010000011">
    <property type="protein sequence ID" value="KAK9676502.1"/>
    <property type="molecule type" value="Genomic_DNA"/>
</dbReference>
<name>A0AAW1HIE2_SAPOF</name>
<gene>
    <name evidence="2" type="ORF">RND81_11G081500</name>
</gene>
<keyword evidence="1" id="KW-0812">Transmembrane</keyword>
<protein>
    <submittedName>
        <fullName evidence="2">Uncharacterized protein</fullName>
    </submittedName>
</protein>
<evidence type="ECO:0000256" key="1">
    <source>
        <dbReference type="SAM" id="Phobius"/>
    </source>
</evidence>
<keyword evidence="3" id="KW-1185">Reference proteome</keyword>
<dbReference type="AlphaFoldDB" id="A0AAW1HIE2"/>
<keyword evidence="1" id="KW-1133">Transmembrane helix</keyword>
<comment type="caution">
    <text evidence="2">The sequence shown here is derived from an EMBL/GenBank/DDBJ whole genome shotgun (WGS) entry which is preliminary data.</text>
</comment>
<feature type="transmembrane region" description="Helical" evidence="1">
    <location>
        <begin position="74"/>
        <end position="98"/>
    </location>
</feature>
<keyword evidence="1" id="KW-0472">Membrane</keyword>
<organism evidence="2 3">
    <name type="scientific">Saponaria officinalis</name>
    <name type="common">Common soapwort</name>
    <name type="synonym">Lychnis saponaria</name>
    <dbReference type="NCBI Taxonomy" id="3572"/>
    <lineage>
        <taxon>Eukaryota</taxon>
        <taxon>Viridiplantae</taxon>
        <taxon>Streptophyta</taxon>
        <taxon>Embryophyta</taxon>
        <taxon>Tracheophyta</taxon>
        <taxon>Spermatophyta</taxon>
        <taxon>Magnoliopsida</taxon>
        <taxon>eudicotyledons</taxon>
        <taxon>Gunneridae</taxon>
        <taxon>Pentapetalae</taxon>
        <taxon>Caryophyllales</taxon>
        <taxon>Caryophyllaceae</taxon>
        <taxon>Caryophylleae</taxon>
        <taxon>Saponaria</taxon>
    </lineage>
</organism>
<proteinExistence type="predicted"/>